<sequence length="114" mass="12511">MNIEDKEAGDKNGAELIDDVDVVVASLNDPSNFTDFTRKEHKKVIRKIDLRLVTGLGLLMGICLMDRTNLGSTAIAGYALCLSSSRFIASCFCCMAFAGSYNRGVKLITYLKHE</sequence>
<dbReference type="EMBL" id="MVGC01000041">
    <property type="protein sequence ID" value="RJE25668.1"/>
    <property type="molecule type" value="Genomic_DNA"/>
</dbReference>
<evidence type="ECO:0000313" key="3">
    <source>
        <dbReference type="Proteomes" id="UP000266188"/>
    </source>
</evidence>
<name>A0A3A2ZR85_9EURO</name>
<keyword evidence="3" id="KW-1185">Reference proteome</keyword>
<evidence type="ECO:0000313" key="2">
    <source>
        <dbReference type="EMBL" id="RJE25668.1"/>
    </source>
</evidence>
<feature type="transmembrane region" description="Helical" evidence="1">
    <location>
        <begin position="74"/>
        <end position="98"/>
    </location>
</feature>
<gene>
    <name evidence="2" type="ORF">PHISCL_01995</name>
</gene>
<keyword evidence="1" id="KW-1133">Transmembrane helix</keyword>
<comment type="caution">
    <text evidence="2">The sequence shown here is derived from an EMBL/GenBank/DDBJ whole genome shotgun (WGS) entry which is preliminary data.</text>
</comment>
<dbReference type="AlphaFoldDB" id="A0A3A2ZR85"/>
<proteinExistence type="predicted"/>
<evidence type="ECO:0000256" key="1">
    <source>
        <dbReference type="SAM" id="Phobius"/>
    </source>
</evidence>
<dbReference type="Proteomes" id="UP000266188">
    <property type="component" value="Unassembled WGS sequence"/>
</dbReference>
<feature type="transmembrane region" description="Helical" evidence="1">
    <location>
        <begin position="48"/>
        <end position="68"/>
    </location>
</feature>
<keyword evidence="1" id="KW-0812">Transmembrane</keyword>
<keyword evidence="1" id="KW-0472">Membrane</keyword>
<dbReference type="OrthoDB" id="3639251at2759"/>
<protein>
    <submittedName>
        <fullName evidence="2">Uncharacterized protein</fullName>
    </submittedName>
</protein>
<accession>A0A3A2ZR85</accession>
<reference evidence="3" key="1">
    <citation type="submission" date="2017-02" db="EMBL/GenBank/DDBJ databases">
        <authorList>
            <person name="Tafer H."/>
            <person name="Lopandic K."/>
        </authorList>
    </citation>
    <scope>NUCLEOTIDE SEQUENCE [LARGE SCALE GENOMIC DNA]</scope>
    <source>
        <strain evidence="3">CBS 366.77</strain>
    </source>
</reference>
<organism evidence="2 3">
    <name type="scientific">Aspergillus sclerotialis</name>
    <dbReference type="NCBI Taxonomy" id="2070753"/>
    <lineage>
        <taxon>Eukaryota</taxon>
        <taxon>Fungi</taxon>
        <taxon>Dikarya</taxon>
        <taxon>Ascomycota</taxon>
        <taxon>Pezizomycotina</taxon>
        <taxon>Eurotiomycetes</taxon>
        <taxon>Eurotiomycetidae</taxon>
        <taxon>Eurotiales</taxon>
        <taxon>Aspergillaceae</taxon>
        <taxon>Aspergillus</taxon>
        <taxon>Aspergillus subgen. Polypaecilum</taxon>
    </lineage>
</organism>